<dbReference type="PANTHER" id="PTHR22642">
    <property type="entry name" value="IMIDAZOLONEPROPIONASE"/>
    <property type="match status" value="1"/>
</dbReference>
<dbReference type="Proteomes" id="UP001597083">
    <property type="component" value="Unassembled WGS sequence"/>
</dbReference>
<gene>
    <name evidence="1" type="ORF">ACFQ07_15705</name>
</gene>
<protein>
    <submittedName>
        <fullName evidence="1">Amidohydrolase</fullName>
    </submittedName>
</protein>
<dbReference type="PANTHER" id="PTHR22642:SF2">
    <property type="entry name" value="PROTEIN LONG AFTER FAR-RED 3"/>
    <property type="match status" value="1"/>
</dbReference>
<organism evidence="1 2">
    <name type="scientific">Actinomadura adrarensis</name>
    <dbReference type="NCBI Taxonomy" id="1819600"/>
    <lineage>
        <taxon>Bacteria</taxon>
        <taxon>Bacillati</taxon>
        <taxon>Actinomycetota</taxon>
        <taxon>Actinomycetes</taxon>
        <taxon>Streptosporangiales</taxon>
        <taxon>Thermomonosporaceae</taxon>
        <taxon>Actinomadura</taxon>
    </lineage>
</organism>
<evidence type="ECO:0000313" key="1">
    <source>
        <dbReference type="EMBL" id="MFD0853683.1"/>
    </source>
</evidence>
<comment type="caution">
    <text evidence="1">The sequence shown here is derived from an EMBL/GenBank/DDBJ whole genome shotgun (WGS) entry which is preliminary data.</text>
</comment>
<dbReference type="EMBL" id="JBHTIR010002370">
    <property type="protein sequence ID" value="MFD0853683.1"/>
    <property type="molecule type" value="Genomic_DNA"/>
</dbReference>
<dbReference type="InterPro" id="IPR011059">
    <property type="entry name" value="Metal-dep_hydrolase_composite"/>
</dbReference>
<dbReference type="Gene3D" id="2.30.40.10">
    <property type="entry name" value="Urease, subunit C, domain 1"/>
    <property type="match status" value="1"/>
</dbReference>
<evidence type="ECO:0000313" key="2">
    <source>
        <dbReference type="Proteomes" id="UP001597083"/>
    </source>
</evidence>
<accession>A0ABW3CIU3</accession>
<name>A0ABW3CIU3_9ACTN</name>
<proteinExistence type="predicted"/>
<feature type="non-terminal residue" evidence="1">
    <location>
        <position position="107"/>
    </location>
</feature>
<reference evidence="2" key="1">
    <citation type="journal article" date="2019" name="Int. J. Syst. Evol. Microbiol.">
        <title>The Global Catalogue of Microorganisms (GCM) 10K type strain sequencing project: providing services to taxonomists for standard genome sequencing and annotation.</title>
        <authorList>
            <consortium name="The Broad Institute Genomics Platform"/>
            <consortium name="The Broad Institute Genome Sequencing Center for Infectious Disease"/>
            <person name="Wu L."/>
            <person name="Ma J."/>
        </authorList>
    </citation>
    <scope>NUCLEOTIDE SEQUENCE [LARGE SCALE GENOMIC DNA]</scope>
    <source>
        <strain evidence="2">JCM 31696</strain>
    </source>
</reference>
<keyword evidence="2" id="KW-1185">Reference proteome</keyword>
<dbReference type="SUPFAM" id="SSF51338">
    <property type="entry name" value="Composite domain of metallo-dependent hydrolases"/>
    <property type="match status" value="1"/>
</dbReference>
<sequence>MEDGVHPHLILTNGEVLTVDRDFSTAQAVALTGGTVTAVGGGDEIAALAGPDTEVIDLEGRTALPGINDSHLHGCAFGLSRPPLALDVGFPAVRSIGDIQAAVKDAA</sequence>